<evidence type="ECO:0000259" key="5">
    <source>
        <dbReference type="PROSITE" id="PS50930"/>
    </source>
</evidence>
<evidence type="ECO:0000313" key="6">
    <source>
        <dbReference type="EMBL" id="VYT92719.1"/>
    </source>
</evidence>
<dbReference type="InterPro" id="IPR001789">
    <property type="entry name" value="Sig_transdc_resp-reg_receiver"/>
</dbReference>
<dbReference type="PROSITE" id="PS50110">
    <property type="entry name" value="RESPONSE_REGULATORY"/>
    <property type="match status" value="1"/>
</dbReference>
<feature type="domain" description="HTH LytTR-type" evidence="5">
    <location>
        <begin position="136"/>
        <end position="205"/>
    </location>
</feature>
<dbReference type="GO" id="GO:0000156">
    <property type="term" value="F:phosphorelay response regulator activity"/>
    <property type="evidence" value="ECO:0007669"/>
    <property type="project" value="InterPro"/>
</dbReference>
<accession>A0A6N3AJP2</accession>
<dbReference type="InterPro" id="IPR011006">
    <property type="entry name" value="CheY-like_superfamily"/>
</dbReference>
<proteinExistence type="predicted"/>
<evidence type="ECO:0000256" key="2">
    <source>
        <dbReference type="ARBA" id="ARBA00024867"/>
    </source>
</evidence>
<dbReference type="PROSITE" id="PS50930">
    <property type="entry name" value="HTH_LYTTR"/>
    <property type="match status" value="1"/>
</dbReference>
<protein>
    <recommendedName>
        <fullName evidence="1">Stage 0 sporulation protein A homolog</fullName>
    </recommendedName>
</protein>
<sequence>MLAAICDDDNTDRILVGKILQEKMKNRREPLTIEYFECGEDLVEKYESGKQKYDLLILDIYMKYMDGMDAAKRIRRYDRNAAIIFLTTTPDYAVESYEVRATDYLLKPVSEGRMGEALNHFLEEHYPKVRQSLLMISGSSGRRIAYDDILYIESRRMNLRVVCSKGVEHTIRKKLDDVQEELPENRFLRCNQSFIVNMDYIRDADNNFTMCNGDIIPIKVREKKKIRKRYFDYLLNSGWET</sequence>
<evidence type="ECO:0000259" key="4">
    <source>
        <dbReference type="PROSITE" id="PS50110"/>
    </source>
</evidence>
<dbReference type="PANTHER" id="PTHR37299:SF1">
    <property type="entry name" value="STAGE 0 SPORULATION PROTEIN A HOMOLOG"/>
    <property type="match status" value="1"/>
</dbReference>
<dbReference type="Gene3D" id="3.40.50.2300">
    <property type="match status" value="1"/>
</dbReference>
<dbReference type="Gene3D" id="2.40.50.1020">
    <property type="entry name" value="LytTr DNA-binding domain"/>
    <property type="match status" value="1"/>
</dbReference>
<organism evidence="6">
    <name type="scientific">Clostridium symbiosum</name>
    <name type="common">Bacteroides symbiosus</name>
    <dbReference type="NCBI Taxonomy" id="1512"/>
    <lineage>
        <taxon>Bacteria</taxon>
        <taxon>Bacillati</taxon>
        <taxon>Bacillota</taxon>
        <taxon>Clostridia</taxon>
        <taxon>Lachnospirales</taxon>
        <taxon>Lachnospiraceae</taxon>
        <taxon>Otoolea</taxon>
    </lineage>
</organism>
<reference evidence="6" key="1">
    <citation type="submission" date="2019-11" db="EMBL/GenBank/DDBJ databases">
        <authorList>
            <person name="Feng L."/>
        </authorList>
    </citation>
    <scope>NUCLEOTIDE SEQUENCE</scope>
    <source>
        <strain evidence="6">CsymbiosumLFYP84</strain>
    </source>
</reference>
<name>A0A6N3AJP2_CLOSY</name>
<dbReference type="Pfam" id="PF00072">
    <property type="entry name" value="Response_reg"/>
    <property type="match status" value="1"/>
</dbReference>
<feature type="modified residue" description="4-aspartylphosphate" evidence="3">
    <location>
        <position position="59"/>
    </location>
</feature>
<keyword evidence="3" id="KW-0597">Phosphoprotein</keyword>
<comment type="function">
    <text evidence="2">May play the central regulatory role in sporulation. It may be an element of the effector pathway responsible for the activation of sporulation genes in response to nutritional stress. Spo0A may act in concert with spo0H (a sigma factor) to control the expression of some genes that are critical to the sporulation process.</text>
</comment>
<dbReference type="EMBL" id="CACRUA010000009">
    <property type="protein sequence ID" value="VYT92719.1"/>
    <property type="molecule type" value="Genomic_DNA"/>
</dbReference>
<dbReference type="SMART" id="SM00850">
    <property type="entry name" value="LytTR"/>
    <property type="match status" value="1"/>
</dbReference>
<dbReference type="AlphaFoldDB" id="A0A6N3AJP2"/>
<dbReference type="InterPro" id="IPR046947">
    <property type="entry name" value="LytR-like"/>
</dbReference>
<gene>
    <name evidence="6" type="primary">yehT_1</name>
    <name evidence="6" type="ORF">CSLFYP84_00930</name>
</gene>
<dbReference type="RefSeq" id="WP_021643647.1">
    <property type="nucleotide sequence ID" value="NZ_CACRUA010000009.1"/>
</dbReference>
<dbReference type="InterPro" id="IPR007492">
    <property type="entry name" value="LytTR_DNA-bd_dom"/>
</dbReference>
<dbReference type="GO" id="GO:0003677">
    <property type="term" value="F:DNA binding"/>
    <property type="evidence" value="ECO:0007669"/>
    <property type="project" value="InterPro"/>
</dbReference>
<dbReference type="PANTHER" id="PTHR37299">
    <property type="entry name" value="TRANSCRIPTIONAL REGULATOR-RELATED"/>
    <property type="match status" value="1"/>
</dbReference>
<dbReference type="Pfam" id="PF04397">
    <property type="entry name" value="LytTR"/>
    <property type="match status" value="1"/>
</dbReference>
<evidence type="ECO:0000256" key="3">
    <source>
        <dbReference type="PROSITE-ProRule" id="PRU00169"/>
    </source>
</evidence>
<evidence type="ECO:0000256" key="1">
    <source>
        <dbReference type="ARBA" id="ARBA00018672"/>
    </source>
</evidence>
<feature type="domain" description="Response regulatory" evidence="4">
    <location>
        <begin position="2"/>
        <end position="122"/>
    </location>
</feature>
<dbReference type="SUPFAM" id="SSF52172">
    <property type="entry name" value="CheY-like"/>
    <property type="match status" value="1"/>
</dbReference>
<dbReference type="SMART" id="SM00448">
    <property type="entry name" value="REC"/>
    <property type="match status" value="1"/>
</dbReference>